<dbReference type="Proteomes" id="UP000018211">
    <property type="component" value="Unassembled WGS sequence"/>
</dbReference>
<dbReference type="AlphaFoldDB" id="A0AAV2VLY5"/>
<sequence length="123" mass="13927">MSQNVLEACKAGIAAWQQAFNDGNAKGCAAQYAEGAEMVAKPFGTFKGIQEIEAFWTNLIQQGFSQVEYSDVKWQPEGEDGYILTSKWQMNKAYGLVHREHWKIQSDGNVRLVYDQFEVLGER</sequence>
<dbReference type="InterPro" id="IPR032710">
    <property type="entry name" value="NTF2-like_dom_sf"/>
</dbReference>
<proteinExistence type="predicted"/>
<feature type="domain" description="DUF4440" evidence="1">
    <location>
        <begin position="14"/>
        <end position="92"/>
    </location>
</feature>
<dbReference type="Pfam" id="PF14534">
    <property type="entry name" value="DUF4440"/>
    <property type="match status" value="1"/>
</dbReference>
<dbReference type="EMBL" id="CAOF01000062">
    <property type="protein sequence ID" value="CCO45658.1"/>
    <property type="molecule type" value="Genomic_DNA"/>
</dbReference>
<protein>
    <recommendedName>
        <fullName evidence="1">DUF4440 domain-containing protein</fullName>
    </recommendedName>
</protein>
<dbReference type="Gene3D" id="3.10.450.50">
    <property type="match status" value="1"/>
</dbReference>
<dbReference type="InterPro" id="IPR027843">
    <property type="entry name" value="DUF4440"/>
</dbReference>
<evidence type="ECO:0000313" key="3">
    <source>
        <dbReference type="Proteomes" id="UP000018211"/>
    </source>
</evidence>
<comment type="caution">
    <text evidence="2">The sequence shown here is derived from an EMBL/GenBank/DDBJ whole genome shotgun (WGS) entry which is preliminary data.</text>
</comment>
<dbReference type="RefSeq" id="WP_022611054.1">
    <property type="nucleotide sequence ID" value="NZ_LK391965.1"/>
</dbReference>
<evidence type="ECO:0000313" key="2">
    <source>
        <dbReference type="EMBL" id="CCO45658.1"/>
    </source>
</evidence>
<evidence type="ECO:0000259" key="1">
    <source>
        <dbReference type="Pfam" id="PF14534"/>
    </source>
</evidence>
<accession>A0AAV2VLY5</accession>
<name>A0AAV2VLY5_9VIBR</name>
<dbReference type="SUPFAM" id="SSF54427">
    <property type="entry name" value="NTF2-like"/>
    <property type="match status" value="1"/>
</dbReference>
<reference evidence="2 3" key="1">
    <citation type="journal article" date="2013" name="ISME J.">
        <title>Comparative genomics of pathogenic lineages of Vibrio nigripulchritudo identifies virulence-associated traits.</title>
        <authorList>
            <person name="Goudenege D."/>
            <person name="Labreuche Y."/>
            <person name="Krin E."/>
            <person name="Ansquer D."/>
            <person name="Mangenot S."/>
            <person name="Calteau A."/>
            <person name="Medigue C."/>
            <person name="Mazel D."/>
            <person name="Polz M.F."/>
            <person name="Le Roux F."/>
        </authorList>
    </citation>
    <scope>NUCLEOTIDE SEQUENCE [LARGE SCALE GENOMIC DNA]</scope>
    <source>
        <strain evidence="2 3">SOn1</strain>
    </source>
</reference>
<organism evidence="2 3">
    <name type="scientific">Vibrio nigripulchritudo SOn1</name>
    <dbReference type="NCBI Taxonomy" id="1238450"/>
    <lineage>
        <taxon>Bacteria</taxon>
        <taxon>Pseudomonadati</taxon>
        <taxon>Pseudomonadota</taxon>
        <taxon>Gammaproteobacteria</taxon>
        <taxon>Vibrionales</taxon>
        <taxon>Vibrionaceae</taxon>
        <taxon>Vibrio</taxon>
    </lineage>
</organism>
<gene>
    <name evidence="2" type="ORF">VIBNISOn1_1540024</name>
</gene>